<dbReference type="HOGENOM" id="CLU_116900_0_1_1"/>
<dbReference type="Pfam" id="PF06477">
    <property type="entry name" value="DUF1091"/>
    <property type="match status" value="1"/>
</dbReference>
<evidence type="ECO:0000313" key="1">
    <source>
        <dbReference type="EMBL" id="EDV95009.1"/>
    </source>
</evidence>
<dbReference type="eggNOG" id="ENOG502TC1W">
    <property type="taxonomic scope" value="Eukaryota"/>
</dbReference>
<feature type="non-terminal residue" evidence="1">
    <location>
        <position position="1"/>
    </location>
</feature>
<dbReference type="Proteomes" id="UP000001070">
    <property type="component" value="Unassembled WGS sequence"/>
</dbReference>
<organism evidence="2">
    <name type="scientific">Drosophila grimshawi</name>
    <name type="common">Hawaiian fruit fly</name>
    <name type="synonym">Idiomyia grimshawi</name>
    <dbReference type="NCBI Taxonomy" id="7222"/>
    <lineage>
        <taxon>Eukaryota</taxon>
        <taxon>Metazoa</taxon>
        <taxon>Ecdysozoa</taxon>
        <taxon>Arthropoda</taxon>
        <taxon>Hexapoda</taxon>
        <taxon>Insecta</taxon>
        <taxon>Pterygota</taxon>
        <taxon>Neoptera</taxon>
        <taxon>Endopterygota</taxon>
        <taxon>Diptera</taxon>
        <taxon>Brachycera</taxon>
        <taxon>Muscomorpha</taxon>
        <taxon>Ephydroidea</taxon>
        <taxon>Drosophilidae</taxon>
        <taxon>Drosophila</taxon>
        <taxon>Hawaiian Drosophila</taxon>
    </lineage>
</organism>
<evidence type="ECO:0000313" key="2">
    <source>
        <dbReference type="Proteomes" id="UP000001070"/>
    </source>
</evidence>
<gene>
    <name evidence="1" type="primary">Dgri\GH23692</name>
    <name evidence="1" type="ORF">Dgri_GH23692</name>
</gene>
<protein>
    <submittedName>
        <fullName evidence="1">GH23692</fullName>
    </submittedName>
</protein>
<keyword evidence="2" id="KW-1185">Reference proteome</keyword>
<dbReference type="PANTHER" id="PTHR20898:SF0">
    <property type="entry name" value="DAEDALUS ON 3-RELATED"/>
    <property type="match status" value="1"/>
</dbReference>
<dbReference type="PhylomeDB" id="B4JTB9"/>
<dbReference type="KEGG" id="dgr:6567258"/>
<dbReference type="InParanoid" id="B4JTB9"/>
<dbReference type="SMART" id="SM00697">
    <property type="entry name" value="DM8"/>
    <property type="match status" value="1"/>
</dbReference>
<proteinExistence type="predicted"/>
<name>B4JTB9_DROGR</name>
<dbReference type="OrthoDB" id="7878548at2759"/>
<dbReference type="OMA" id="PAIKMIY"/>
<dbReference type="AlphaFoldDB" id="B4JTB9"/>
<sequence length="159" mass="18453">SAVVFKLTNAVCESFNKSSVVVNQCRLRAVQRNKAVLNIEVNILVPAEYIEVRMQILRKGNGYKPWLFDVTLDACKFLRKSFNPAVTMVWALFKDFTNINHTCPLQGYTVLKDFYPRPEKLLNPFPTGEYLLIATFKFNHQRAISLKFYITYEEDFVSN</sequence>
<reference evidence="1 2" key="1">
    <citation type="journal article" date="2007" name="Nature">
        <title>Evolution of genes and genomes on the Drosophila phylogeny.</title>
        <authorList>
            <consortium name="Drosophila 12 Genomes Consortium"/>
            <person name="Clark A.G."/>
            <person name="Eisen M.B."/>
            <person name="Smith D.R."/>
            <person name="Bergman C.M."/>
            <person name="Oliver B."/>
            <person name="Markow T.A."/>
            <person name="Kaufman T.C."/>
            <person name="Kellis M."/>
            <person name="Gelbart W."/>
            <person name="Iyer V.N."/>
            <person name="Pollard D.A."/>
            <person name="Sackton T.B."/>
            <person name="Larracuente A.M."/>
            <person name="Singh N.D."/>
            <person name="Abad J.P."/>
            <person name="Abt D.N."/>
            <person name="Adryan B."/>
            <person name="Aguade M."/>
            <person name="Akashi H."/>
            <person name="Anderson W.W."/>
            <person name="Aquadro C.F."/>
            <person name="Ardell D.H."/>
            <person name="Arguello R."/>
            <person name="Artieri C.G."/>
            <person name="Barbash D.A."/>
            <person name="Barker D."/>
            <person name="Barsanti P."/>
            <person name="Batterham P."/>
            <person name="Batzoglou S."/>
            <person name="Begun D."/>
            <person name="Bhutkar A."/>
            <person name="Blanco E."/>
            <person name="Bosak S.A."/>
            <person name="Bradley R.K."/>
            <person name="Brand A.D."/>
            <person name="Brent M.R."/>
            <person name="Brooks A.N."/>
            <person name="Brown R.H."/>
            <person name="Butlin R.K."/>
            <person name="Caggese C."/>
            <person name="Calvi B.R."/>
            <person name="Bernardo de Carvalho A."/>
            <person name="Caspi A."/>
            <person name="Castrezana S."/>
            <person name="Celniker S.E."/>
            <person name="Chang J.L."/>
            <person name="Chapple C."/>
            <person name="Chatterji S."/>
            <person name="Chinwalla A."/>
            <person name="Civetta A."/>
            <person name="Clifton S.W."/>
            <person name="Comeron J.M."/>
            <person name="Costello J.C."/>
            <person name="Coyne J.A."/>
            <person name="Daub J."/>
            <person name="David R.G."/>
            <person name="Delcher A.L."/>
            <person name="Delehaunty K."/>
            <person name="Do C.B."/>
            <person name="Ebling H."/>
            <person name="Edwards K."/>
            <person name="Eickbush T."/>
            <person name="Evans J.D."/>
            <person name="Filipski A."/>
            <person name="Findeiss S."/>
            <person name="Freyhult E."/>
            <person name="Fulton L."/>
            <person name="Fulton R."/>
            <person name="Garcia A.C."/>
            <person name="Gardiner A."/>
            <person name="Garfield D.A."/>
            <person name="Garvin B.E."/>
            <person name="Gibson G."/>
            <person name="Gilbert D."/>
            <person name="Gnerre S."/>
            <person name="Godfrey J."/>
            <person name="Good R."/>
            <person name="Gotea V."/>
            <person name="Gravely B."/>
            <person name="Greenberg A.J."/>
            <person name="Griffiths-Jones S."/>
            <person name="Gross S."/>
            <person name="Guigo R."/>
            <person name="Gustafson E.A."/>
            <person name="Haerty W."/>
            <person name="Hahn M.W."/>
            <person name="Halligan D.L."/>
            <person name="Halpern A.L."/>
            <person name="Halter G.M."/>
            <person name="Han M.V."/>
            <person name="Heger A."/>
            <person name="Hillier L."/>
            <person name="Hinrichs A.S."/>
            <person name="Holmes I."/>
            <person name="Hoskins R.A."/>
            <person name="Hubisz M.J."/>
            <person name="Hultmark D."/>
            <person name="Huntley M.A."/>
            <person name="Jaffe D.B."/>
            <person name="Jagadeeshan S."/>
            <person name="Jeck W.R."/>
            <person name="Johnson J."/>
            <person name="Jones C.D."/>
            <person name="Jordan W.C."/>
            <person name="Karpen G.H."/>
            <person name="Kataoka E."/>
            <person name="Keightley P.D."/>
            <person name="Kheradpour P."/>
            <person name="Kirkness E.F."/>
            <person name="Koerich L.B."/>
            <person name="Kristiansen K."/>
            <person name="Kudrna D."/>
            <person name="Kulathinal R.J."/>
            <person name="Kumar S."/>
            <person name="Kwok R."/>
            <person name="Lander E."/>
            <person name="Langley C.H."/>
            <person name="Lapoint R."/>
            <person name="Lazzaro B.P."/>
            <person name="Lee S.J."/>
            <person name="Levesque L."/>
            <person name="Li R."/>
            <person name="Lin C.F."/>
            <person name="Lin M.F."/>
            <person name="Lindblad-Toh K."/>
            <person name="Llopart A."/>
            <person name="Long M."/>
            <person name="Low L."/>
            <person name="Lozovsky E."/>
            <person name="Lu J."/>
            <person name="Luo M."/>
            <person name="Machado C.A."/>
            <person name="Makalowski W."/>
            <person name="Marzo M."/>
            <person name="Matsuda M."/>
            <person name="Matzkin L."/>
            <person name="McAllister B."/>
            <person name="McBride C.S."/>
            <person name="McKernan B."/>
            <person name="McKernan K."/>
            <person name="Mendez-Lago M."/>
            <person name="Minx P."/>
            <person name="Mollenhauer M.U."/>
            <person name="Montooth K."/>
            <person name="Mount S.M."/>
            <person name="Mu X."/>
            <person name="Myers E."/>
            <person name="Negre B."/>
            <person name="Newfeld S."/>
            <person name="Nielsen R."/>
            <person name="Noor M.A."/>
            <person name="O'Grady P."/>
            <person name="Pachter L."/>
            <person name="Papaceit M."/>
            <person name="Parisi M.J."/>
            <person name="Parisi M."/>
            <person name="Parts L."/>
            <person name="Pedersen J.S."/>
            <person name="Pesole G."/>
            <person name="Phillippy A.M."/>
            <person name="Ponting C.P."/>
            <person name="Pop M."/>
            <person name="Porcelli D."/>
            <person name="Powell J.R."/>
            <person name="Prohaska S."/>
            <person name="Pruitt K."/>
            <person name="Puig M."/>
            <person name="Quesneville H."/>
            <person name="Ram K.R."/>
            <person name="Rand D."/>
            <person name="Rasmussen M.D."/>
            <person name="Reed L.K."/>
            <person name="Reenan R."/>
            <person name="Reily A."/>
            <person name="Remington K.A."/>
            <person name="Rieger T.T."/>
            <person name="Ritchie M.G."/>
            <person name="Robin C."/>
            <person name="Rogers Y.H."/>
            <person name="Rohde C."/>
            <person name="Rozas J."/>
            <person name="Rubenfield M.J."/>
            <person name="Ruiz A."/>
            <person name="Russo S."/>
            <person name="Salzberg S.L."/>
            <person name="Sanchez-Gracia A."/>
            <person name="Saranga D.J."/>
            <person name="Sato H."/>
            <person name="Schaeffer S.W."/>
            <person name="Schatz M.C."/>
            <person name="Schlenke T."/>
            <person name="Schwartz R."/>
            <person name="Segarra C."/>
            <person name="Singh R.S."/>
            <person name="Sirot L."/>
            <person name="Sirota M."/>
            <person name="Sisneros N.B."/>
            <person name="Smith C.D."/>
            <person name="Smith T.F."/>
            <person name="Spieth J."/>
            <person name="Stage D.E."/>
            <person name="Stark A."/>
            <person name="Stephan W."/>
            <person name="Strausberg R.L."/>
            <person name="Strempel S."/>
            <person name="Sturgill D."/>
            <person name="Sutton G."/>
            <person name="Sutton G.G."/>
            <person name="Tao W."/>
            <person name="Teichmann S."/>
            <person name="Tobari Y.N."/>
            <person name="Tomimura Y."/>
            <person name="Tsolas J.M."/>
            <person name="Valente V.L."/>
            <person name="Venter E."/>
            <person name="Venter J.C."/>
            <person name="Vicario S."/>
            <person name="Vieira F.G."/>
            <person name="Vilella A.J."/>
            <person name="Villasante A."/>
            <person name="Walenz B."/>
            <person name="Wang J."/>
            <person name="Wasserman M."/>
            <person name="Watts T."/>
            <person name="Wilson D."/>
            <person name="Wilson R.K."/>
            <person name="Wing R.A."/>
            <person name="Wolfner M.F."/>
            <person name="Wong A."/>
            <person name="Wong G.K."/>
            <person name="Wu C.I."/>
            <person name="Wu G."/>
            <person name="Yamamoto D."/>
            <person name="Yang H.P."/>
            <person name="Yang S.P."/>
            <person name="Yorke J.A."/>
            <person name="Yoshida K."/>
            <person name="Zdobnov E."/>
            <person name="Zhang P."/>
            <person name="Zhang Y."/>
            <person name="Zimin A.V."/>
            <person name="Baldwin J."/>
            <person name="Abdouelleil A."/>
            <person name="Abdulkadir J."/>
            <person name="Abebe A."/>
            <person name="Abera B."/>
            <person name="Abreu J."/>
            <person name="Acer S.C."/>
            <person name="Aftuck L."/>
            <person name="Alexander A."/>
            <person name="An P."/>
            <person name="Anderson E."/>
            <person name="Anderson S."/>
            <person name="Arachi H."/>
            <person name="Azer M."/>
            <person name="Bachantsang P."/>
            <person name="Barry A."/>
            <person name="Bayul T."/>
            <person name="Berlin A."/>
            <person name="Bessette D."/>
            <person name="Bloom T."/>
            <person name="Blye J."/>
            <person name="Boguslavskiy L."/>
            <person name="Bonnet C."/>
            <person name="Boukhgalter B."/>
            <person name="Bourzgui I."/>
            <person name="Brown A."/>
            <person name="Cahill P."/>
            <person name="Channer S."/>
            <person name="Cheshatsang Y."/>
            <person name="Chuda L."/>
            <person name="Citroen M."/>
            <person name="Collymore A."/>
            <person name="Cooke P."/>
            <person name="Costello M."/>
            <person name="D'Aco K."/>
            <person name="Daza R."/>
            <person name="De Haan G."/>
            <person name="DeGray S."/>
            <person name="DeMaso C."/>
            <person name="Dhargay N."/>
            <person name="Dooley K."/>
            <person name="Dooley E."/>
            <person name="Doricent M."/>
            <person name="Dorje P."/>
            <person name="Dorjee K."/>
            <person name="Dupes A."/>
            <person name="Elong R."/>
            <person name="Falk J."/>
            <person name="Farina A."/>
            <person name="Faro S."/>
            <person name="Ferguson D."/>
            <person name="Fisher S."/>
            <person name="Foley C.D."/>
            <person name="Franke A."/>
            <person name="Friedrich D."/>
            <person name="Gadbois L."/>
            <person name="Gearin G."/>
            <person name="Gearin C.R."/>
            <person name="Giannoukos G."/>
            <person name="Goode T."/>
            <person name="Graham J."/>
            <person name="Grandbois E."/>
            <person name="Grewal S."/>
            <person name="Gyaltsen K."/>
            <person name="Hafez N."/>
            <person name="Hagos B."/>
            <person name="Hall J."/>
            <person name="Henson C."/>
            <person name="Hollinger A."/>
            <person name="Honan T."/>
            <person name="Huard M.D."/>
            <person name="Hughes L."/>
            <person name="Hurhula B."/>
            <person name="Husby M.E."/>
            <person name="Kamat A."/>
            <person name="Kanga B."/>
            <person name="Kashin S."/>
            <person name="Khazanovich D."/>
            <person name="Kisner P."/>
            <person name="Lance K."/>
            <person name="Lara M."/>
            <person name="Lee W."/>
            <person name="Lennon N."/>
            <person name="Letendre F."/>
            <person name="LeVine R."/>
            <person name="Lipovsky A."/>
            <person name="Liu X."/>
            <person name="Liu J."/>
            <person name="Liu S."/>
            <person name="Lokyitsang T."/>
            <person name="Lokyitsang Y."/>
            <person name="Lubonja R."/>
            <person name="Lui A."/>
            <person name="MacDonald P."/>
            <person name="Magnisalis V."/>
            <person name="Maru K."/>
            <person name="Matthews C."/>
            <person name="McCusker W."/>
            <person name="McDonough S."/>
            <person name="Mehta T."/>
            <person name="Meldrim J."/>
            <person name="Meneus L."/>
            <person name="Mihai O."/>
            <person name="Mihalev A."/>
            <person name="Mihova T."/>
            <person name="Mittelman R."/>
            <person name="Mlenga V."/>
            <person name="Montmayeur A."/>
            <person name="Mulrain L."/>
            <person name="Navidi A."/>
            <person name="Naylor J."/>
            <person name="Negash T."/>
            <person name="Nguyen T."/>
            <person name="Nguyen N."/>
            <person name="Nicol R."/>
            <person name="Norbu C."/>
            <person name="Norbu N."/>
            <person name="Novod N."/>
            <person name="O'Neill B."/>
            <person name="Osman S."/>
            <person name="Markiewicz E."/>
            <person name="Oyono O.L."/>
            <person name="Patti C."/>
            <person name="Phunkhang P."/>
            <person name="Pierre F."/>
            <person name="Priest M."/>
            <person name="Raghuraman S."/>
            <person name="Rege F."/>
            <person name="Reyes R."/>
            <person name="Rise C."/>
            <person name="Rogov P."/>
            <person name="Ross K."/>
            <person name="Ryan E."/>
            <person name="Settipalli S."/>
            <person name="Shea T."/>
            <person name="Sherpa N."/>
            <person name="Shi L."/>
            <person name="Shih D."/>
            <person name="Sparrow T."/>
            <person name="Spaulding J."/>
            <person name="Stalker J."/>
            <person name="Stange-Thomann N."/>
            <person name="Stavropoulos S."/>
            <person name="Stone C."/>
            <person name="Strader C."/>
            <person name="Tesfaye S."/>
            <person name="Thomson T."/>
            <person name="Thoulutsang Y."/>
            <person name="Thoulutsang D."/>
            <person name="Topham K."/>
            <person name="Topping I."/>
            <person name="Tsamla T."/>
            <person name="Vassiliev H."/>
            <person name="Vo A."/>
            <person name="Wangchuk T."/>
            <person name="Wangdi T."/>
            <person name="Weiand M."/>
            <person name="Wilkinson J."/>
            <person name="Wilson A."/>
            <person name="Yadav S."/>
            <person name="Young G."/>
            <person name="Yu Q."/>
            <person name="Zembek L."/>
            <person name="Zhong D."/>
            <person name="Zimmer A."/>
            <person name="Zwirko Z."/>
            <person name="Jaffe D.B."/>
            <person name="Alvarez P."/>
            <person name="Brockman W."/>
            <person name="Butler J."/>
            <person name="Chin C."/>
            <person name="Gnerre S."/>
            <person name="Grabherr M."/>
            <person name="Kleber M."/>
            <person name="Mauceli E."/>
            <person name="MacCallum I."/>
        </authorList>
    </citation>
    <scope>NUCLEOTIDE SEQUENCE [LARGE SCALE GENOMIC DNA]</scope>
    <source>
        <strain evidence="2">Tucson 15287-2541.00</strain>
    </source>
</reference>
<dbReference type="EMBL" id="CH916373">
    <property type="protein sequence ID" value="EDV95009.1"/>
    <property type="molecule type" value="Genomic_DNA"/>
</dbReference>
<accession>B4JTB9</accession>
<dbReference type="InterPro" id="IPR010512">
    <property type="entry name" value="DUF1091"/>
</dbReference>
<dbReference type="PANTHER" id="PTHR20898">
    <property type="entry name" value="DAEDALUS ON 3-RELATED-RELATED"/>
    <property type="match status" value="1"/>
</dbReference>